<dbReference type="EMBL" id="ACCJ01000262">
    <property type="protein sequence ID" value="EEG54502.1"/>
    <property type="molecule type" value="Genomic_DNA"/>
</dbReference>
<sequence>MCWSISRHRTVTVNRAINGCNMPSAESMKFCKRSAEASVTRKNGV</sequence>
<protein>
    <submittedName>
        <fullName evidence="1">Uncharacterized protein</fullName>
    </submittedName>
</protein>
<proteinExistence type="predicted"/>
<accession>C0D2D4</accession>
<organism evidence="1 2">
    <name type="scientific">[Clostridium] asparagiforme DSM 15981</name>
    <dbReference type="NCBI Taxonomy" id="518636"/>
    <lineage>
        <taxon>Bacteria</taxon>
        <taxon>Bacillati</taxon>
        <taxon>Bacillota</taxon>
        <taxon>Clostridia</taxon>
        <taxon>Lachnospirales</taxon>
        <taxon>Lachnospiraceae</taxon>
        <taxon>Enterocloster</taxon>
    </lineage>
</organism>
<reference evidence="1 2" key="1">
    <citation type="submission" date="2009-01" db="EMBL/GenBank/DDBJ databases">
        <authorList>
            <person name="Fulton L."/>
            <person name="Clifton S."/>
            <person name="Fulton B."/>
            <person name="Xu J."/>
            <person name="Minx P."/>
            <person name="Pepin K.H."/>
            <person name="Johnson M."/>
            <person name="Bhonagiri V."/>
            <person name="Nash W.E."/>
            <person name="Mardis E.R."/>
            <person name="Wilson R.K."/>
        </authorList>
    </citation>
    <scope>NUCLEOTIDE SEQUENCE [LARGE SCALE GENOMIC DNA]</scope>
    <source>
        <strain evidence="1 2">DSM 15981</strain>
    </source>
</reference>
<reference evidence="1 2" key="2">
    <citation type="submission" date="2009-02" db="EMBL/GenBank/DDBJ databases">
        <title>Draft genome sequence of Clostridium asparagiforme (DSM 15981).</title>
        <authorList>
            <person name="Sudarsanam P."/>
            <person name="Ley R."/>
            <person name="Guruge J."/>
            <person name="Turnbaugh P.J."/>
            <person name="Mahowald M."/>
            <person name="Liep D."/>
            <person name="Gordon J."/>
        </authorList>
    </citation>
    <scope>NUCLEOTIDE SEQUENCE [LARGE SCALE GENOMIC DNA]</scope>
    <source>
        <strain evidence="1 2">DSM 15981</strain>
    </source>
</reference>
<keyword evidence="2" id="KW-1185">Reference proteome</keyword>
<dbReference type="HOGENOM" id="CLU_3197887_0_0_9"/>
<evidence type="ECO:0000313" key="1">
    <source>
        <dbReference type="EMBL" id="EEG54502.1"/>
    </source>
</evidence>
<name>C0D2D4_9FIRM</name>
<dbReference type="AlphaFoldDB" id="C0D2D4"/>
<comment type="caution">
    <text evidence="1">The sequence shown here is derived from an EMBL/GenBank/DDBJ whole genome shotgun (WGS) entry which is preliminary data.</text>
</comment>
<dbReference type="Proteomes" id="UP000004756">
    <property type="component" value="Unassembled WGS sequence"/>
</dbReference>
<evidence type="ECO:0000313" key="2">
    <source>
        <dbReference type="Proteomes" id="UP000004756"/>
    </source>
</evidence>
<gene>
    <name evidence="1" type="ORF">CLOSTASPAR_03423</name>
</gene>